<dbReference type="InterPro" id="IPR012340">
    <property type="entry name" value="NA-bd_OB-fold"/>
</dbReference>
<dbReference type="Pfam" id="PF08541">
    <property type="entry name" value="ACP_syn_III_C"/>
    <property type="match status" value="1"/>
</dbReference>
<dbReference type="InterPro" id="IPR002878">
    <property type="entry name" value="ChsH2_C"/>
</dbReference>
<organism evidence="4">
    <name type="scientific">marine sediment metagenome</name>
    <dbReference type="NCBI Taxonomy" id="412755"/>
    <lineage>
        <taxon>unclassified sequences</taxon>
        <taxon>metagenomes</taxon>
        <taxon>ecological metagenomes</taxon>
    </lineage>
</organism>
<dbReference type="InterPro" id="IPR052513">
    <property type="entry name" value="Thioester_dehydratase-like"/>
</dbReference>
<reference evidence="4" key="1">
    <citation type="journal article" date="2014" name="Front. Microbiol.">
        <title>High frequency of phylogenetically diverse reductive dehalogenase-homologous genes in deep subseafloor sedimentary metagenomes.</title>
        <authorList>
            <person name="Kawai M."/>
            <person name="Futagami T."/>
            <person name="Toyoda A."/>
            <person name="Takaki Y."/>
            <person name="Nishi S."/>
            <person name="Hori S."/>
            <person name="Arai W."/>
            <person name="Tsubouchi T."/>
            <person name="Morono Y."/>
            <person name="Uchiyama I."/>
            <person name="Ito T."/>
            <person name="Fujiyama A."/>
            <person name="Inagaki F."/>
            <person name="Takami H."/>
        </authorList>
    </citation>
    <scope>NUCLEOTIDE SEQUENCE</scope>
    <source>
        <strain evidence="4">Expedition CK06-06</strain>
    </source>
</reference>
<evidence type="ECO:0000259" key="3">
    <source>
        <dbReference type="Pfam" id="PF08541"/>
    </source>
</evidence>
<comment type="caution">
    <text evidence="4">The sequence shown here is derived from an EMBL/GenBank/DDBJ whole genome shotgun (WGS) entry which is preliminary data.</text>
</comment>
<dbReference type="Gene3D" id="6.10.30.10">
    <property type="match status" value="1"/>
</dbReference>
<dbReference type="InterPro" id="IPR013747">
    <property type="entry name" value="ACP_syn_III_C"/>
</dbReference>
<evidence type="ECO:0008006" key="5">
    <source>
        <dbReference type="Google" id="ProtNLM"/>
    </source>
</evidence>
<feature type="domain" description="ChsH2 C-terminal OB-fold" evidence="2">
    <location>
        <begin position="190"/>
        <end position="252"/>
    </location>
</feature>
<proteinExistence type="predicted"/>
<dbReference type="SUPFAM" id="SSF50249">
    <property type="entry name" value="Nucleic acid-binding proteins"/>
    <property type="match status" value="1"/>
</dbReference>
<name>X0VY32_9ZZZZ</name>
<feature type="non-terminal residue" evidence="4">
    <location>
        <position position="1"/>
    </location>
</feature>
<evidence type="ECO:0000259" key="2">
    <source>
        <dbReference type="Pfam" id="PF01796"/>
    </source>
</evidence>
<protein>
    <recommendedName>
        <fullName evidence="5">DUF35 domain-containing protein</fullName>
    </recommendedName>
</protein>
<dbReference type="AlphaFoldDB" id="X0VY32"/>
<dbReference type="Gene3D" id="3.40.47.10">
    <property type="match status" value="1"/>
</dbReference>
<dbReference type="EMBL" id="BARS01022907">
    <property type="protein sequence ID" value="GAG05396.1"/>
    <property type="molecule type" value="Genomic_DNA"/>
</dbReference>
<feature type="domain" description="Beta-ketoacyl-[acyl-carrier-protein] synthase III C-terminal" evidence="3">
    <location>
        <begin position="9"/>
        <end position="95"/>
    </location>
</feature>
<dbReference type="SUPFAM" id="SSF53901">
    <property type="entry name" value="Thiolase-like"/>
    <property type="match status" value="1"/>
</dbReference>
<keyword evidence="1" id="KW-0808">Transferase</keyword>
<dbReference type="Pfam" id="PF01796">
    <property type="entry name" value="OB_ChsH2_C"/>
    <property type="match status" value="1"/>
</dbReference>
<gene>
    <name evidence="4" type="ORF">S01H1_36552</name>
</gene>
<dbReference type="GO" id="GO:0016746">
    <property type="term" value="F:acyltransferase activity"/>
    <property type="evidence" value="ECO:0007669"/>
    <property type="project" value="InterPro"/>
</dbReference>
<dbReference type="PANTHER" id="PTHR34075:SF5">
    <property type="entry name" value="BLR3430 PROTEIN"/>
    <property type="match status" value="1"/>
</dbReference>
<dbReference type="PANTHER" id="PTHR34075">
    <property type="entry name" value="BLR3430 PROTEIN"/>
    <property type="match status" value="1"/>
</dbReference>
<feature type="non-terminal residue" evidence="4">
    <location>
        <position position="270"/>
    </location>
</feature>
<sequence>VKKAVDTLLKKQNLTARDFSKAVIYSPDRRMQPAIVKSLGLDPKEQIQDLLFDTVGHTGAALVPMVLVSILEKAEAGDRILVVNYGDGADAHALCVTEEIGKLKDRRGIKGYLASKMPLANYGKYMRFRDLMEWEHDLFMERRMALPEVWRRRNFYLRFHGVKCTKCGRIMVPPPKACIYCQTDEKYFEEVPLSDKQGKLVTYSMDVRSRAIDPPNVLAAVDFDGGGRFFSQMTDRDPDKIEVGMTIELTFRRIHDALGIHNYFWKCRPV</sequence>
<accession>X0VY32</accession>
<evidence type="ECO:0000256" key="1">
    <source>
        <dbReference type="ARBA" id="ARBA00022679"/>
    </source>
</evidence>
<evidence type="ECO:0000313" key="4">
    <source>
        <dbReference type="EMBL" id="GAG05396.1"/>
    </source>
</evidence>
<dbReference type="InterPro" id="IPR016039">
    <property type="entry name" value="Thiolase-like"/>
</dbReference>